<dbReference type="EMBL" id="WNTK01000172">
    <property type="protein sequence ID" value="KAG9471161.1"/>
    <property type="molecule type" value="Genomic_DNA"/>
</dbReference>
<dbReference type="InterPro" id="IPR008259">
    <property type="entry name" value="FMN_hydac_DH_AS"/>
</dbReference>
<keyword evidence="8" id="KW-0285">Flavoprotein</keyword>
<evidence type="ECO:0000256" key="6">
    <source>
        <dbReference type="ARBA" id="ARBA00029327"/>
    </source>
</evidence>
<comment type="catalytic activity">
    <reaction evidence="5">
        <text>a (2S)-2-hydroxycarboxylate + O2 = a 2-oxocarboxylate + H2O2</text>
        <dbReference type="Rhea" id="RHEA:16789"/>
        <dbReference type="ChEBI" id="CHEBI:15379"/>
        <dbReference type="ChEBI" id="CHEBI:16240"/>
        <dbReference type="ChEBI" id="CHEBI:35179"/>
        <dbReference type="ChEBI" id="CHEBI:58123"/>
        <dbReference type="EC" id="1.1.3.15"/>
    </reaction>
    <physiologicalReaction direction="left-to-right" evidence="5">
        <dbReference type="Rhea" id="RHEA:16790"/>
    </physiologicalReaction>
</comment>
<feature type="binding site" evidence="8">
    <location>
        <position position="183"/>
    </location>
    <ligand>
        <name>FMN</name>
        <dbReference type="ChEBI" id="CHEBI:58210"/>
    </ligand>
</feature>
<comment type="cofactor">
    <cofactor evidence="1">
        <name>FMN</name>
        <dbReference type="ChEBI" id="CHEBI:58210"/>
    </cofactor>
</comment>
<dbReference type="GO" id="GO:0003973">
    <property type="term" value="F:(S)-2-hydroxy-acid oxidase activity"/>
    <property type="evidence" value="ECO:0007669"/>
    <property type="project" value="UniProtKB-EC"/>
</dbReference>
<feature type="region of interest" description="Disordered" evidence="9">
    <location>
        <begin position="1"/>
        <end position="24"/>
    </location>
</feature>
<dbReference type="PANTHER" id="PTHR10578:SF149">
    <property type="entry name" value="2-HYDROXYACID OXIDASE 2"/>
    <property type="match status" value="1"/>
</dbReference>
<feature type="compositionally biased region" description="Basic and acidic residues" evidence="9">
    <location>
        <begin position="1"/>
        <end position="22"/>
    </location>
</feature>
<evidence type="ECO:0000256" key="9">
    <source>
        <dbReference type="SAM" id="MobiDB-lite"/>
    </source>
</evidence>
<dbReference type="PROSITE" id="PS51349">
    <property type="entry name" value="FMN_HYDROXY_ACID_DH_2"/>
    <property type="match status" value="1"/>
</dbReference>
<feature type="binding site" evidence="8">
    <location>
        <position position="133"/>
    </location>
    <ligand>
        <name>FMN</name>
        <dbReference type="ChEBI" id="CHEBI:58210"/>
    </ligand>
</feature>
<dbReference type="PROSITE" id="PS00557">
    <property type="entry name" value="FMN_HYDROXY_ACID_DH_1"/>
    <property type="match status" value="1"/>
</dbReference>
<feature type="binding site" evidence="8">
    <location>
        <position position="157"/>
    </location>
    <ligand>
        <name>glyoxylate</name>
        <dbReference type="ChEBI" id="CHEBI:36655"/>
    </ligand>
</feature>
<feature type="binding site" evidence="8">
    <location>
        <position position="276"/>
    </location>
    <ligand>
        <name>FMN</name>
        <dbReference type="ChEBI" id="CHEBI:58210"/>
    </ligand>
</feature>
<evidence type="ECO:0000256" key="4">
    <source>
        <dbReference type="ARBA" id="ARBA00024042"/>
    </source>
</evidence>
<feature type="binding site" evidence="8">
    <location>
        <begin position="332"/>
        <end position="333"/>
    </location>
    <ligand>
        <name>FMN</name>
        <dbReference type="ChEBI" id="CHEBI:58210"/>
    </ligand>
</feature>
<dbReference type="GO" id="GO:0010181">
    <property type="term" value="F:FMN binding"/>
    <property type="evidence" value="ECO:0007669"/>
    <property type="project" value="InterPro"/>
</dbReference>
<feature type="binding site" evidence="8">
    <location>
        <position position="281"/>
    </location>
    <ligand>
        <name>glyoxylate</name>
        <dbReference type="ChEBI" id="CHEBI:36655"/>
    </ligand>
</feature>
<evidence type="ECO:0000256" key="5">
    <source>
        <dbReference type="ARBA" id="ARBA00029325"/>
    </source>
</evidence>
<name>A0A8J6ELM7_ELECQ</name>
<comment type="similarity">
    <text evidence="4">Belongs to the FMN-dependent alpha-hydroxy acid dehydrogenase family.</text>
</comment>
<feature type="binding site" evidence="8">
    <location>
        <position position="51"/>
    </location>
    <ligand>
        <name>glyoxylate</name>
        <dbReference type="ChEBI" id="CHEBI:36655"/>
    </ligand>
</feature>
<dbReference type="SUPFAM" id="SSF51395">
    <property type="entry name" value="FMN-linked oxidoreductases"/>
    <property type="match status" value="1"/>
</dbReference>
<dbReference type="PIRSF" id="PIRSF000138">
    <property type="entry name" value="Al-hdrx_acd_dh"/>
    <property type="match status" value="1"/>
</dbReference>
<dbReference type="Pfam" id="PF01070">
    <property type="entry name" value="FMN_dh"/>
    <property type="match status" value="1"/>
</dbReference>
<protein>
    <recommendedName>
        <fullName evidence="2">(S)-2-hydroxy-acid oxidase</fullName>
        <ecNumber evidence="2">1.1.3.15</ecNumber>
    </recommendedName>
</protein>
<dbReference type="CDD" id="cd02809">
    <property type="entry name" value="alpha_hydroxyacid_oxid_FMN"/>
    <property type="match status" value="1"/>
</dbReference>
<dbReference type="EC" id="1.1.3.15" evidence="2"/>
<feature type="active site" description="Proton acceptor" evidence="7">
    <location>
        <position position="278"/>
    </location>
</feature>
<keyword evidence="8" id="KW-0288">FMN</keyword>
<organism evidence="11 12">
    <name type="scientific">Eleutherodactylus coqui</name>
    <name type="common">Puerto Rican coqui</name>
    <dbReference type="NCBI Taxonomy" id="57060"/>
    <lineage>
        <taxon>Eukaryota</taxon>
        <taxon>Metazoa</taxon>
        <taxon>Chordata</taxon>
        <taxon>Craniata</taxon>
        <taxon>Vertebrata</taxon>
        <taxon>Euteleostomi</taxon>
        <taxon>Amphibia</taxon>
        <taxon>Batrachia</taxon>
        <taxon>Anura</taxon>
        <taxon>Neobatrachia</taxon>
        <taxon>Hyloidea</taxon>
        <taxon>Eleutherodactylidae</taxon>
        <taxon>Eleutherodactylinae</taxon>
        <taxon>Eleutherodactylus</taxon>
        <taxon>Eleutherodactylus</taxon>
    </lineage>
</organism>
<sequence>MNIQSRTERMAGQETPERKRSGQGDAEMSLICLSDFEAYAKDHLPKATWEYYAAGADDCCTRDDNLLAFKRIRLRPRMLRDVSVTDTKTTVLGTEISCPIGIAPTAFHCLAWPDGEMSTARAAETLNLCYVASTYSTCSVEEIVTAAPDGFRWFQLYVYRDRKLSEQLVHRVEALGFKALVLTVDVPYTGKRRSDIRNNFRLPPHLKVKNFEGVFEEHCGPDNYGVPANTLDPSISWKDIYWLRSLTRLPIIIKGILTKEDAELAVEHGVQGIIVSNHGGRQLDGELATIDALSEIVDAVQGRIEVYIDGGIRTGSDVLKALALGAKCVFIGRPIVWGLAYKGEEGVRGVLQILTDEFRLSMALSGCRNVAEINRNLIQFSKL</sequence>
<dbReference type="OrthoDB" id="25826at2759"/>
<comment type="caution">
    <text evidence="11">The sequence shown here is derived from an EMBL/GenBank/DDBJ whole genome shotgun (WGS) entry which is preliminary data.</text>
</comment>
<dbReference type="AlphaFoldDB" id="A0A8J6ELM7"/>
<dbReference type="GO" id="GO:0005782">
    <property type="term" value="C:peroxisomal matrix"/>
    <property type="evidence" value="ECO:0007669"/>
    <property type="project" value="TreeGrafter"/>
</dbReference>
<evidence type="ECO:0000256" key="8">
    <source>
        <dbReference type="PIRSR" id="PIRSR000138-2"/>
    </source>
</evidence>
<evidence type="ECO:0000259" key="10">
    <source>
        <dbReference type="PROSITE" id="PS51349"/>
    </source>
</evidence>
<proteinExistence type="inferred from homology"/>
<evidence type="ECO:0000256" key="7">
    <source>
        <dbReference type="PIRSR" id="PIRSR000138-1"/>
    </source>
</evidence>
<dbReference type="FunFam" id="3.20.20.70:FF:000056">
    <property type="entry name" value="hydroxyacid oxidase 2"/>
    <property type="match status" value="1"/>
</dbReference>
<dbReference type="InterPro" id="IPR037396">
    <property type="entry name" value="FMN_HAD"/>
</dbReference>
<feature type="binding site" evidence="8">
    <location>
        <position position="254"/>
    </location>
    <ligand>
        <name>FMN</name>
        <dbReference type="ChEBI" id="CHEBI:58210"/>
    </ligand>
</feature>
<keyword evidence="12" id="KW-1185">Reference proteome</keyword>
<evidence type="ECO:0000256" key="3">
    <source>
        <dbReference type="ARBA" id="ARBA00023002"/>
    </source>
</evidence>
<gene>
    <name evidence="11" type="ORF">GDO78_015565</name>
</gene>
<feature type="binding site" evidence="8">
    <location>
        <begin position="104"/>
        <end position="106"/>
    </location>
    <ligand>
        <name>FMN</name>
        <dbReference type="ChEBI" id="CHEBI:58210"/>
    </ligand>
</feature>
<feature type="binding site" evidence="8">
    <location>
        <position position="192"/>
    </location>
    <ligand>
        <name>glyoxylate</name>
        <dbReference type="ChEBI" id="CHEBI:36655"/>
    </ligand>
</feature>
<feature type="binding site" evidence="8">
    <location>
        <position position="278"/>
    </location>
    <ligand>
        <name>glyoxylate</name>
        <dbReference type="ChEBI" id="CHEBI:36655"/>
    </ligand>
</feature>
<keyword evidence="3" id="KW-0560">Oxidoreductase</keyword>
<accession>A0A8J6ELM7</accession>
<feature type="binding site" evidence="8">
    <location>
        <begin position="309"/>
        <end position="313"/>
    </location>
    <ligand>
        <name>FMN</name>
        <dbReference type="ChEBI" id="CHEBI:58210"/>
    </ligand>
</feature>
<dbReference type="InterPro" id="IPR013785">
    <property type="entry name" value="Aldolase_TIM"/>
</dbReference>
<evidence type="ECO:0000256" key="1">
    <source>
        <dbReference type="ARBA" id="ARBA00001917"/>
    </source>
</evidence>
<reference evidence="11" key="1">
    <citation type="thesis" date="2020" institute="ProQuest LLC" country="789 East Eisenhower Parkway, Ann Arbor, MI, USA">
        <title>Comparative Genomics and Chromosome Evolution.</title>
        <authorList>
            <person name="Mudd A.B."/>
        </authorList>
    </citation>
    <scope>NUCLEOTIDE SEQUENCE</scope>
    <source>
        <strain evidence="11">HN-11 Male</strain>
        <tissue evidence="11">Kidney and liver</tissue>
    </source>
</reference>
<dbReference type="PANTHER" id="PTHR10578">
    <property type="entry name" value="S -2-HYDROXY-ACID OXIDASE-RELATED"/>
    <property type="match status" value="1"/>
</dbReference>
<dbReference type="Proteomes" id="UP000770717">
    <property type="component" value="Unassembled WGS sequence"/>
</dbReference>
<evidence type="ECO:0000256" key="2">
    <source>
        <dbReference type="ARBA" id="ARBA00013087"/>
    </source>
</evidence>
<evidence type="ECO:0000313" key="11">
    <source>
        <dbReference type="EMBL" id="KAG9471161.1"/>
    </source>
</evidence>
<dbReference type="GO" id="GO:0001561">
    <property type="term" value="P:fatty acid alpha-oxidation"/>
    <property type="evidence" value="ECO:0007669"/>
    <property type="project" value="TreeGrafter"/>
</dbReference>
<feature type="binding site" evidence="8">
    <location>
        <position position="155"/>
    </location>
    <ligand>
        <name>FMN</name>
        <dbReference type="ChEBI" id="CHEBI:58210"/>
    </ligand>
</feature>
<feature type="domain" description="FMN hydroxy acid dehydrogenase" evidence="10">
    <location>
        <begin position="25"/>
        <end position="383"/>
    </location>
</feature>
<dbReference type="InterPro" id="IPR000262">
    <property type="entry name" value="FMN-dep_DH"/>
</dbReference>
<dbReference type="Gene3D" id="3.20.20.70">
    <property type="entry name" value="Aldolase class I"/>
    <property type="match status" value="1"/>
</dbReference>
<comment type="catalytic activity">
    <reaction evidence="6">
        <text>2-hydroxyoctanoate + O2 = 2-oxooctanoate + H2O2</text>
        <dbReference type="Rhea" id="RHEA:67940"/>
        <dbReference type="ChEBI" id="CHEBI:15379"/>
        <dbReference type="ChEBI" id="CHEBI:16240"/>
        <dbReference type="ChEBI" id="CHEBI:133514"/>
        <dbReference type="ChEBI" id="CHEBI:176689"/>
    </reaction>
    <physiologicalReaction direction="left-to-right" evidence="6">
        <dbReference type="Rhea" id="RHEA:67941"/>
    </physiologicalReaction>
</comment>
<evidence type="ECO:0000313" key="12">
    <source>
        <dbReference type="Proteomes" id="UP000770717"/>
    </source>
</evidence>
<dbReference type="InterPro" id="IPR012133">
    <property type="entry name" value="Alpha-hydoxy_acid_DH_FMN"/>
</dbReference>